<proteinExistence type="predicted"/>
<sequence>MADWGTMTGSPEMAQPVNLGTIMAELRSGFRALKVRFDTIESCIDWMKDRMDKQDTGIQGAEDRISNLNDGANNMEKRLELIED</sequence>
<gene>
    <name evidence="1" type="ORF">NDU88_003416</name>
</gene>
<dbReference type="Proteomes" id="UP001066276">
    <property type="component" value="Chromosome 9"/>
</dbReference>
<accession>A0AAV7MQN7</accession>
<reference evidence="1" key="1">
    <citation type="journal article" date="2022" name="bioRxiv">
        <title>Sequencing and chromosome-scale assembly of the giantPleurodeles waltlgenome.</title>
        <authorList>
            <person name="Brown T."/>
            <person name="Elewa A."/>
            <person name="Iarovenko S."/>
            <person name="Subramanian E."/>
            <person name="Araus A.J."/>
            <person name="Petzold A."/>
            <person name="Susuki M."/>
            <person name="Suzuki K.-i.T."/>
            <person name="Hayashi T."/>
            <person name="Toyoda A."/>
            <person name="Oliveira C."/>
            <person name="Osipova E."/>
            <person name="Leigh N.D."/>
            <person name="Simon A."/>
            <person name="Yun M.H."/>
        </authorList>
    </citation>
    <scope>NUCLEOTIDE SEQUENCE</scope>
    <source>
        <strain evidence="1">20211129_DDA</strain>
        <tissue evidence="1">Liver</tissue>
    </source>
</reference>
<evidence type="ECO:0000313" key="2">
    <source>
        <dbReference type="Proteomes" id="UP001066276"/>
    </source>
</evidence>
<comment type="caution">
    <text evidence="1">The sequence shown here is derived from an EMBL/GenBank/DDBJ whole genome shotgun (WGS) entry which is preliminary data.</text>
</comment>
<protein>
    <submittedName>
        <fullName evidence="1">Uncharacterized protein</fullName>
    </submittedName>
</protein>
<dbReference type="AlphaFoldDB" id="A0AAV7MQN7"/>
<evidence type="ECO:0000313" key="1">
    <source>
        <dbReference type="EMBL" id="KAJ1106013.1"/>
    </source>
</evidence>
<keyword evidence="2" id="KW-1185">Reference proteome</keyword>
<dbReference type="Gene3D" id="1.20.5.2280">
    <property type="match status" value="1"/>
</dbReference>
<dbReference type="EMBL" id="JANPWB010000013">
    <property type="protein sequence ID" value="KAJ1106013.1"/>
    <property type="molecule type" value="Genomic_DNA"/>
</dbReference>
<name>A0AAV7MQN7_PLEWA</name>
<organism evidence="1 2">
    <name type="scientific">Pleurodeles waltl</name>
    <name type="common">Iberian ribbed newt</name>
    <dbReference type="NCBI Taxonomy" id="8319"/>
    <lineage>
        <taxon>Eukaryota</taxon>
        <taxon>Metazoa</taxon>
        <taxon>Chordata</taxon>
        <taxon>Craniata</taxon>
        <taxon>Vertebrata</taxon>
        <taxon>Euteleostomi</taxon>
        <taxon>Amphibia</taxon>
        <taxon>Batrachia</taxon>
        <taxon>Caudata</taxon>
        <taxon>Salamandroidea</taxon>
        <taxon>Salamandridae</taxon>
        <taxon>Pleurodelinae</taxon>
        <taxon>Pleurodeles</taxon>
    </lineage>
</organism>